<dbReference type="Proteomes" id="UP001287059">
    <property type="component" value="Unassembled WGS sequence"/>
</dbReference>
<feature type="region of interest" description="Disordered" evidence="1">
    <location>
        <begin position="76"/>
        <end position="112"/>
    </location>
</feature>
<proteinExistence type="predicted"/>
<accession>A0ABU4XT88</accession>
<keyword evidence="2" id="KW-0812">Transmembrane</keyword>
<feature type="compositionally biased region" description="Polar residues" evidence="1">
    <location>
        <begin position="1"/>
        <end position="10"/>
    </location>
</feature>
<organism evidence="3 4">
    <name type="scientific">Mesorhizobium album</name>
    <dbReference type="NCBI Taxonomy" id="3072314"/>
    <lineage>
        <taxon>Bacteria</taxon>
        <taxon>Pseudomonadati</taxon>
        <taxon>Pseudomonadota</taxon>
        <taxon>Alphaproteobacteria</taxon>
        <taxon>Hyphomicrobiales</taxon>
        <taxon>Phyllobacteriaceae</taxon>
        <taxon>Mesorhizobium</taxon>
    </lineage>
</organism>
<feature type="region of interest" description="Disordered" evidence="1">
    <location>
        <begin position="1"/>
        <end position="22"/>
    </location>
</feature>
<name>A0ABU4XT88_9HYPH</name>
<evidence type="ECO:0000313" key="4">
    <source>
        <dbReference type="Proteomes" id="UP001287059"/>
    </source>
</evidence>
<keyword evidence="4" id="KW-1185">Reference proteome</keyword>
<evidence type="ECO:0000256" key="2">
    <source>
        <dbReference type="SAM" id="Phobius"/>
    </source>
</evidence>
<protein>
    <submittedName>
        <fullName evidence="3">Uncharacterized protein</fullName>
    </submittedName>
</protein>
<dbReference type="RefSeq" id="WP_320286353.1">
    <property type="nucleotide sequence ID" value="NZ_JAVIIW010000004.1"/>
</dbReference>
<dbReference type="EMBL" id="JAVIIW010000004">
    <property type="protein sequence ID" value="MDX8477929.1"/>
    <property type="molecule type" value="Genomic_DNA"/>
</dbReference>
<gene>
    <name evidence="3" type="ORF">RFN28_05455</name>
</gene>
<sequence length="112" mass="11920">MNTKPLQNSPGLGHEPEAGKQPPTSYRLAWACLPVMLALSGAILLLFGISWWTALIVVLLLACPAAIAVAAYAGFEPRPGASGRRRDSSKQKENNGWPARAGRQDNSGPGQR</sequence>
<feature type="transmembrane region" description="Helical" evidence="2">
    <location>
        <begin position="28"/>
        <end position="49"/>
    </location>
</feature>
<evidence type="ECO:0000256" key="1">
    <source>
        <dbReference type="SAM" id="MobiDB-lite"/>
    </source>
</evidence>
<keyword evidence="2" id="KW-0472">Membrane</keyword>
<comment type="caution">
    <text evidence="3">The sequence shown here is derived from an EMBL/GenBank/DDBJ whole genome shotgun (WGS) entry which is preliminary data.</text>
</comment>
<feature type="compositionally biased region" description="Basic and acidic residues" evidence="1">
    <location>
        <begin position="84"/>
        <end position="93"/>
    </location>
</feature>
<keyword evidence="2" id="KW-1133">Transmembrane helix</keyword>
<evidence type="ECO:0000313" key="3">
    <source>
        <dbReference type="EMBL" id="MDX8477929.1"/>
    </source>
</evidence>
<reference evidence="3 4" key="1">
    <citation type="submission" date="2023-08" db="EMBL/GenBank/DDBJ databases">
        <title>Implementing the SeqCode for naming new Mesorhizobium species isolated from Vachellia karroo root nodules.</title>
        <authorList>
            <person name="Van Lill M."/>
        </authorList>
    </citation>
    <scope>NUCLEOTIDE SEQUENCE [LARGE SCALE GENOMIC DNA]</scope>
    <source>
        <strain evidence="3 4">VK24D</strain>
    </source>
</reference>
<feature type="transmembrane region" description="Helical" evidence="2">
    <location>
        <begin position="55"/>
        <end position="75"/>
    </location>
</feature>